<evidence type="ECO:0000256" key="1">
    <source>
        <dbReference type="SAM" id="Phobius"/>
    </source>
</evidence>
<accession>A0ABQ1FDP2</accession>
<dbReference type="EMBL" id="BMHE01000051">
    <property type="protein sequence ID" value="GGA07122.1"/>
    <property type="molecule type" value="Genomic_DNA"/>
</dbReference>
<evidence type="ECO:0000313" key="3">
    <source>
        <dbReference type="Proteomes" id="UP000615455"/>
    </source>
</evidence>
<sequence>MSKNIMLADYIFTVPGIVLLLIPGHLMAAKQGYSLAEWNWVTASLLLFSLSGILWLAFLLPLQRKMILYSEESLRLGQQT</sequence>
<keyword evidence="1" id="KW-1133">Transmembrane helix</keyword>
<dbReference type="InterPro" id="IPR018729">
    <property type="entry name" value="DUF2269_transmembrane"/>
</dbReference>
<keyword evidence="1" id="KW-0472">Membrane</keyword>
<gene>
    <name evidence="2" type="ORF">GCM10008018_61190</name>
</gene>
<keyword evidence="1" id="KW-0812">Transmembrane</keyword>
<reference evidence="3" key="1">
    <citation type="journal article" date="2019" name="Int. J. Syst. Evol. Microbiol.">
        <title>The Global Catalogue of Microorganisms (GCM) 10K type strain sequencing project: providing services to taxonomists for standard genome sequencing and annotation.</title>
        <authorList>
            <consortium name="The Broad Institute Genomics Platform"/>
            <consortium name="The Broad Institute Genome Sequencing Center for Infectious Disease"/>
            <person name="Wu L."/>
            <person name="Ma J."/>
        </authorList>
    </citation>
    <scope>NUCLEOTIDE SEQUENCE [LARGE SCALE GENOMIC DNA]</scope>
    <source>
        <strain evidence="3">CGMCC 1.15043</strain>
    </source>
</reference>
<keyword evidence="3" id="KW-1185">Reference proteome</keyword>
<comment type="caution">
    <text evidence="2">The sequence shown here is derived from an EMBL/GenBank/DDBJ whole genome shotgun (WGS) entry which is preliminary data.</text>
</comment>
<dbReference type="RefSeq" id="WP_189019065.1">
    <property type="nucleotide sequence ID" value="NZ_BMHE01000051.1"/>
</dbReference>
<evidence type="ECO:0000313" key="2">
    <source>
        <dbReference type="EMBL" id="GGA07122.1"/>
    </source>
</evidence>
<proteinExistence type="predicted"/>
<feature type="transmembrane region" description="Helical" evidence="1">
    <location>
        <begin position="38"/>
        <end position="60"/>
    </location>
</feature>
<organism evidence="2 3">
    <name type="scientific">Paenibacillus marchantiophytorum</name>
    <dbReference type="NCBI Taxonomy" id="1619310"/>
    <lineage>
        <taxon>Bacteria</taxon>
        <taxon>Bacillati</taxon>
        <taxon>Bacillota</taxon>
        <taxon>Bacilli</taxon>
        <taxon>Bacillales</taxon>
        <taxon>Paenibacillaceae</taxon>
        <taxon>Paenibacillus</taxon>
    </lineage>
</organism>
<protein>
    <submittedName>
        <fullName evidence="2">Uncharacterized protein</fullName>
    </submittedName>
</protein>
<dbReference type="Proteomes" id="UP000615455">
    <property type="component" value="Unassembled WGS sequence"/>
</dbReference>
<name>A0ABQ1FDP2_9BACL</name>
<dbReference type="Pfam" id="PF10027">
    <property type="entry name" value="DUF2269"/>
    <property type="match status" value="1"/>
</dbReference>